<dbReference type="EC" id="4.6.1.16" evidence="2"/>
<feature type="domain" description="TSEN34 N-terminal" evidence="11">
    <location>
        <begin position="493"/>
        <end position="561"/>
    </location>
</feature>
<gene>
    <name evidence="12" type="ORF">CLUP02_17387</name>
</gene>
<feature type="region of interest" description="Disordered" evidence="9">
    <location>
        <begin position="1"/>
        <end position="48"/>
    </location>
</feature>
<dbReference type="InterPro" id="IPR008728">
    <property type="entry name" value="Elongator_complex_protein_4"/>
</dbReference>
<keyword evidence="13" id="KW-1185">Reference proteome</keyword>
<dbReference type="InterPro" id="IPR059049">
    <property type="entry name" value="TSEN34_N"/>
</dbReference>
<dbReference type="InterPro" id="IPR027417">
    <property type="entry name" value="P-loop_NTPase"/>
</dbReference>
<evidence type="ECO:0000256" key="9">
    <source>
        <dbReference type="SAM" id="MobiDB-lite"/>
    </source>
</evidence>
<dbReference type="GO" id="GO:0003676">
    <property type="term" value="F:nucleic acid binding"/>
    <property type="evidence" value="ECO:0007669"/>
    <property type="project" value="InterPro"/>
</dbReference>
<dbReference type="EMBL" id="CP019472">
    <property type="protein sequence ID" value="UQC75878.1"/>
    <property type="molecule type" value="Genomic_DNA"/>
</dbReference>
<feature type="region of interest" description="Disordered" evidence="9">
    <location>
        <begin position="595"/>
        <end position="656"/>
    </location>
</feature>
<dbReference type="SUPFAM" id="SSF53032">
    <property type="entry name" value="tRNA-intron endonuclease catalytic domain-like"/>
    <property type="match status" value="1"/>
</dbReference>
<dbReference type="CDD" id="cd19494">
    <property type="entry name" value="Elp4"/>
    <property type="match status" value="1"/>
</dbReference>
<dbReference type="Pfam" id="PF01974">
    <property type="entry name" value="tRNA_int_endo"/>
    <property type="match status" value="1"/>
</dbReference>
<dbReference type="GO" id="GO:0033588">
    <property type="term" value="C:elongator holoenzyme complex"/>
    <property type="evidence" value="ECO:0007669"/>
    <property type="project" value="InterPro"/>
</dbReference>
<keyword evidence="4" id="KW-0456">Lyase</keyword>
<dbReference type="GO" id="GO:0005634">
    <property type="term" value="C:nucleus"/>
    <property type="evidence" value="ECO:0007669"/>
    <property type="project" value="UniProtKB-ARBA"/>
</dbReference>
<dbReference type="Pfam" id="PF26577">
    <property type="entry name" value="TSEN34_N"/>
    <property type="match status" value="1"/>
</dbReference>
<dbReference type="Gene3D" id="3.40.50.300">
    <property type="entry name" value="P-loop containing nucleotide triphosphate hydrolases"/>
    <property type="match status" value="1"/>
</dbReference>
<dbReference type="PANTHER" id="PTHR13070:SF0">
    <property type="entry name" value="TRNA-SPLICING ENDONUCLEASE SUBUNIT SEN34"/>
    <property type="match status" value="1"/>
</dbReference>
<proteinExistence type="inferred from homology"/>
<keyword evidence="3" id="KW-0819">tRNA processing</keyword>
<dbReference type="GO" id="GO:0000213">
    <property type="term" value="F:tRNA-intron lyase activity"/>
    <property type="evidence" value="ECO:0007669"/>
    <property type="project" value="UniProtKB-EC"/>
</dbReference>
<dbReference type="KEGG" id="clup:CLUP02_17387"/>
<feature type="domain" description="tRNA intron endonuclease catalytic" evidence="10">
    <location>
        <begin position="685"/>
        <end position="750"/>
    </location>
</feature>
<evidence type="ECO:0000313" key="12">
    <source>
        <dbReference type="EMBL" id="UQC75878.1"/>
    </source>
</evidence>
<dbReference type="RefSeq" id="XP_049137523.1">
    <property type="nucleotide sequence ID" value="XM_049296299.1"/>
</dbReference>
<feature type="compositionally biased region" description="Basic and acidic residues" evidence="9">
    <location>
        <begin position="640"/>
        <end position="649"/>
    </location>
</feature>
<protein>
    <recommendedName>
        <fullName evidence="2">tRNA-intron lyase</fullName>
        <ecNumber evidence="2">4.6.1.16</ecNumber>
    </recommendedName>
    <alternativeName>
        <fullName evidence="7 8">tRNA-intron endonuclease SEN34</fullName>
    </alternativeName>
</protein>
<organism evidence="12 13">
    <name type="scientific">Colletotrichum lupini</name>
    <dbReference type="NCBI Taxonomy" id="145971"/>
    <lineage>
        <taxon>Eukaryota</taxon>
        <taxon>Fungi</taxon>
        <taxon>Dikarya</taxon>
        <taxon>Ascomycota</taxon>
        <taxon>Pezizomycotina</taxon>
        <taxon>Sordariomycetes</taxon>
        <taxon>Hypocreomycetidae</taxon>
        <taxon>Glomerellales</taxon>
        <taxon>Glomerellaceae</taxon>
        <taxon>Colletotrichum</taxon>
        <taxon>Colletotrichum acutatum species complex</taxon>
    </lineage>
</organism>
<sequence length="781" mass="84572">MSFRKKNVVLGPSTRGPVRESMAPKQEALPPAGTRSSPLDGRSTTSTGTASLDQLLAGHAGLPLGYSILVEESGTTDFSGVLLRYYAAEGLVQGQQVHVLGPTDAWRGELPGLGKASGSSKKKSASASDEKMKIAWRYESLGNNAGPRTNNNGLAGAAEVFCHSFDLGKRLQPGDIKGELHATPSTAAMSWLHPSGSGSSSPLDTFISNVSAKLKASPPGIIHRIVVPSLLSPALYGSSLCRPADALQFLHKLRALLRQHEGILTAMISLSTSLFPRSTGFTRWMELLCDGVLEMLPLPRKVHIEPNTKSEDVVQGMLKVHSLPVYHERGGGIEGQSSREDLSFRMSSSTCSSLSVNVLIYYEGSPYPYLKGLILELVVSLWIKVSKQWDYMAEVSSQQSNSPRYLTEHTKHLQHHRKSQTGSASPPVSTTASSINLNPTNFSNHASFLPPTTTHQDMIMWLSALHKDSKVDPKRSEARTMAAALEDPSVPPVRISKIADRYLVFDAEDVATIRRSHNICSVLVGTTPQNPTQNVFLSLPLELLPEEASVLIENKVGRLVEEASHHLSSLRSPDKATRQAYIALLKERRSKAQKLLAEDQAKKAATEQTRRNKGAKSAAAQPKPGSEVDDSLFGGAVPDKSSKPRDGVDAKPSVAVTPTTSEGLLVPLGEVEETVPQPLAGPLHQHLQSRGYFMTPGLRFGADYSVYPGDPLRYHAHFLATNYDWDEKIPMLDIVGSGRLGTSVKKGFLFGGEVPDVNGGTKHVRAFCVEWAGIKYKRASS</sequence>
<comment type="similarity">
    <text evidence="1">Belongs to the tRNA-intron endonuclease family.</text>
</comment>
<evidence type="ECO:0000256" key="3">
    <source>
        <dbReference type="ARBA" id="ARBA00022694"/>
    </source>
</evidence>
<dbReference type="CDD" id="cd22363">
    <property type="entry name" value="tRNA-intron_lyase_C"/>
    <property type="match status" value="1"/>
</dbReference>
<comment type="function">
    <text evidence="6">Constitutes one of the two catalytic subunit of the tRNA-splicing endonuclease complex, a complex responsible for identification and cleavage of the splice sites in pre-tRNA. It cleaves pre-tRNA at the 5'- and 3'-splice sites to release the intron. The products are an intron and two tRNA half-molecules bearing 2',3'-cyclic phosphate and 5'-OH termini. There are no conserved sequences at the splice sites, but the intron is invariably located at the same site in the gene, placing the splice sites an invariant distance from the constant structural features of the tRNA body. It probably carries the active site for 3'-splice site cleavage.</text>
</comment>
<evidence type="ECO:0000256" key="1">
    <source>
        <dbReference type="ARBA" id="ARBA00008078"/>
    </source>
</evidence>
<feature type="region of interest" description="Disordered" evidence="9">
    <location>
        <begin position="400"/>
        <end position="436"/>
    </location>
</feature>
<feature type="compositionally biased region" description="Polar residues" evidence="9">
    <location>
        <begin position="34"/>
        <end position="48"/>
    </location>
</feature>
<evidence type="ECO:0000313" key="13">
    <source>
        <dbReference type="Proteomes" id="UP000830671"/>
    </source>
</evidence>
<reference evidence="12" key="1">
    <citation type="journal article" date="2021" name="Mol. Plant Microbe Interact.">
        <title>Complete Genome Sequence of the Plant-Pathogenic Fungus Colletotrichum lupini.</title>
        <authorList>
            <person name="Baroncelli R."/>
            <person name="Pensec F."/>
            <person name="Da Lio D."/>
            <person name="Boufleur T."/>
            <person name="Vicente I."/>
            <person name="Sarrocco S."/>
            <person name="Picot A."/>
            <person name="Baraldi E."/>
            <person name="Sukno S."/>
            <person name="Thon M."/>
            <person name="Le Floch G."/>
        </authorList>
    </citation>
    <scope>NUCLEOTIDE SEQUENCE</scope>
    <source>
        <strain evidence="12">IMI 504893</strain>
    </source>
</reference>
<dbReference type="Gene3D" id="3.40.1350.10">
    <property type="match status" value="1"/>
</dbReference>
<feature type="compositionally biased region" description="Basic and acidic residues" evidence="9">
    <location>
        <begin position="596"/>
        <end position="610"/>
    </location>
</feature>
<dbReference type="InterPro" id="IPR036167">
    <property type="entry name" value="tRNA_intron_Endo_cat-like_sf"/>
</dbReference>
<dbReference type="InterPro" id="IPR011856">
    <property type="entry name" value="tRNA_endonuc-like_dom_sf"/>
</dbReference>
<evidence type="ECO:0000259" key="11">
    <source>
        <dbReference type="Pfam" id="PF26577"/>
    </source>
</evidence>
<name>A0A9Q8W9R2_9PEZI</name>
<evidence type="ECO:0000256" key="8">
    <source>
        <dbReference type="ARBA" id="ARBA00076724"/>
    </source>
</evidence>
<evidence type="ECO:0000256" key="4">
    <source>
        <dbReference type="ARBA" id="ARBA00023239"/>
    </source>
</evidence>
<dbReference type="FunFam" id="3.40.1350.10:FF:000008">
    <property type="entry name" value="tRNA-splicing endonuclease subunit Sen34"/>
    <property type="match status" value="1"/>
</dbReference>
<dbReference type="Pfam" id="PF05625">
    <property type="entry name" value="PAXNEB"/>
    <property type="match status" value="1"/>
</dbReference>
<evidence type="ECO:0000256" key="5">
    <source>
        <dbReference type="ARBA" id="ARBA00034031"/>
    </source>
</evidence>
<evidence type="ECO:0000256" key="7">
    <source>
        <dbReference type="ARBA" id="ARBA00075884"/>
    </source>
</evidence>
<dbReference type="GO" id="GO:0002098">
    <property type="term" value="P:tRNA wobble uridine modification"/>
    <property type="evidence" value="ECO:0007669"/>
    <property type="project" value="InterPro"/>
</dbReference>
<evidence type="ECO:0000256" key="2">
    <source>
        <dbReference type="ARBA" id="ARBA00012573"/>
    </source>
</evidence>
<feature type="compositionally biased region" description="Low complexity" evidence="9">
    <location>
        <begin position="423"/>
        <end position="434"/>
    </location>
</feature>
<dbReference type="GeneID" id="73351309"/>
<accession>A0A9Q8W9R2</accession>
<dbReference type="InterPro" id="IPR006677">
    <property type="entry name" value="tRNA_intron_Endonuc_cat-like"/>
</dbReference>
<comment type="catalytic activity">
    <reaction evidence="5">
        <text>pretRNA = a 3'-half-tRNA molecule with a 5'-OH end + a 5'-half-tRNA molecule with a 2',3'-cyclic phosphate end + an intron with a 2',3'-cyclic phosphate and a 5'-hydroxyl terminus.</text>
        <dbReference type="EC" id="4.6.1.16"/>
    </reaction>
</comment>
<dbReference type="GO" id="GO:0000379">
    <property type="term" value="P:tRNA-type intron splice site recognition and cleavage"/>
    <property type="evidence" value="ECO:0007669"/>
    <property type="project" value="TreeGrafter"/>
</dbReference>
<dbReference type="AlphaFoldDB" id="A0A9Q8W9R2"/>
<evidence type="ECO:0000259" key="10">
    <source>
        <dbReference type="Pfam" id="PF01974"/>
    </source>
</evidence>
<dbReference type="PANTHER" id="PTHR13070">
    <property type="entry name" value="TRNA-SPLICING ENDONUCLEASE SUBUNIT SEN34-RELATED"/>
    <property type="match status" value="1"/>
</dbReference>
<evidence type="ECO:0000256" key="6">
    <source>
        <dbReference type="ARBA" id="ARBA00059865"/>
    </source>
</evidence>
<dbReference type="Proteomes" id="UP000830671">
    <property type="component" value="Chromosome 10"/>
</dbReference>